<dbReference type="RefSeq" id="WP_209687332.1">
    <property type="nucleotide sequence ID" value="NZ_JAGGLU010000012.1"/>
</dbReference>
<comment type="caution">
    <text evidence="1">The sequence shown here is derived from an EMBL/GenBank/DDBJ whole genome shotgun (WGS) entry which is preliminary data.</text>
</comment>
<proteinExistence type="predicted"/>
<name>A0ABS4MFX8_9LACO</name>
<protein>
    <recommendedName>
        <fullName evidence="3">Phage protein</fullName>
    </recommendedName>
</protein>
<gene>
    <name evidence="1" type="ORF">J2Z60_001785</name>
</gene>
<dbReference type="Proteomes" id="UP001519292">
    <property type="component" value="Unassembled WGS sequence"/>
</dbReference>
<accession>A0ABS4MFX8</accession>
<evidence type="ECO:0000313" key="2">
    <source>
        <dbReference type="Proteomes" id="UP001519292"/>
    </source>
</evidence>
<sequence length="59" mass="7132">MTKLTEARKRANAKWKQANKDKQKIYQYRSSAKKYIKEYADRDELIELKNIIDDKLNNL</sequence>
<evidence type="ECO:0008006" key="3">
    <source>
        <dbReference type="Google" id="ProtNLM"/>
    </source>
</evidence>
<organism evidence="1 2">
    <name type="scientific">Lactobacillus colini</name>
    <dbReference type="NCBI Taxonomy" id="1819254"/>
    <lineage>
        <taxon>Bacteria</taxon>
        <taxon>Bacillati</taxon>
        <taxon>Bacillota</taxon>
        <taxon>Bacilli</taxon>
        <taxon>Lactobacillales</taxon>
        <taxon>Lactobacillaceae</taxon>
        <taxon>Lactobacillus</taxon>
    </lineage>
</organism>
<dbReference type="EMBL" id="JAGGLU010000012">
    <property type="protein sequence ID" value="MBP2058597.1"/>
    <property type="molecule type" value="Genomic_DNA"/>
</dbReference>
<keyword evidence="2" id="KW-1185">Reference proteome</keyword>
<evidence type="ECO:0000313" key="1">
    <source>
        <dbReference type="EMBL" id="MBP2058597.1"/>
    </source>
</evidence>
<reference evidence="1 2" key="1">
    <citation type="submission" date="2021-03" db="EMBL/GenBank/DDBJ databases">
        <title>Genomic Encyclopedia of Type Strains, Phase IV (KMG-IV): sequencing the most valuable type-strain genomes for metagenomic binning, comparative biology and taxonomic classification.</title>
        <authorList>
            <person name="Goeker M."/>
        </authorList>
    </citation>
    <scope>NUCLEOTIDE SEQUENCE [LARGE SCALE GENOMIC DNA]</scope>
    <source>
        <strain evidence="1 2">DSM 101872</strain>
    </source>
</reference>